<organism evidence="5">
    <name type="scientific">Timspurckia oligopyrenoides</name>
    <dbReference type="NCBI Taxonomy" id="708627"/>
    <lineage>
        <taxon>Eukaryota</taxon>
        <taxon>Rhodophyta</taxon>
        <taxon>Bangiophyceae</taxon>
        <taxon>Porphyridiales</taxon>
        <taxon>Porphyridiaceae</taxon>
        <taxon>Timspurckia</taxon>
    </lineage>
</organism>
<dbReference type="EMBL" id="HBFP01004757">
    <property type="protein sequence ID" value="CAD8818998.1"/>
    <property type="molecule type" value="Transcribed_RNA"/>
</dbReference>
<dbReference type="InterPro" id="IPR000555">
    <property type="entry name" value="JAMM/MPN+_dom"/>
</dbReference>
<dbReference type="Pfam" id="PF01398">
    <property type="entry name" value="JAB"/>
    <property type="match status" value="1"/>
</dbReference>
<dbReference type="Gene3D" id="3.40.140.10">
    <property type="entry name" value="Cytidine Deaminase, domain 2"/>
    <property type="match status" value="1"/>
</dbReference>
<dbReference type="Pfam" id="PF19445">
    <property type="entry name" value="eIF3h_C"/>
    <property type="match status" value="1"/>
</dbReference>
<dbReference type="InterPro" id="IPR027524">
    <property type="entry name" value="eIF3h"/>
</dbReference>
<dbReference type="InterPro" id="IPR045810">
    <property type="entry name" value="eIF3h_C"/>
</dbReference>
<dbReference type="SMART" id="SM00232">
    <property type="entry name" value="JAB_MPN"/>
    <property type="match status" value="1"/>
</dbReference>
<dbReference type="GO" id="GO:0008237">
    <property type="term" value="F:metallopeptidase activity"/>
    <property type="evidence" value="ECO:0007669"/>
    <property type="project" value="InterPro"/>
</dbReference>
<accession>A0A7S0ZE47</accession>
<feature type="domain" description="MPN" evidence="4">
    <location>
        <begin position="22"/>
        <end position="174"/>
    </location>
</feature>
<evidence type="ECO:0000256" key="2">
    <source>
        <dbReference type="ARBA" id="ARBA00022540"/>
    </source>
</evidence>
<dbReference type="InterPro" id="IPR037518">
    <property type="entry name" value="MPN"/>
</dbReference>
<protein>
    <recommendedName>
        <fullName evidence="4">MPN domain-containing protein</fullName>
    </recommendedName>
</protein>
<keyword evidence="2" id="KW-0396">Initiation factor</keyword>
<reference evidence="5" key="1">
    <citation type="submission" date="2021-01" db="EMBL/GenBank/DDBJ databases">
        <authorList>
            <person name="Corre E."/>
            <person name="Pelletier E."/>
            <person name="Niang G."/>
            <person name="Scheremetjew M."/>
            <person name="Finn R."/>
            <person name="Kale V."/>
            <person name="Holt S."/>
            <person name="Cochrane G."/>
            <person name="Meng A."/>
            <person name="Brown T."/>
            <person name="Cohen L."/>
        </authorList>
    </citation>
    <scope>NUCLEOTIDE SEQUENCE</scope>
    <source>
        <strain evidence="5">CCMP3278</strain>
    </source>
</reference>
<dbReference type="PROSITE" id="PS50249">
    <property type="entry name" value="MPN"/>
    <property type="match status" value="1"/>
</dbReference>
<gene>
    <name evidence="5" type="ORF">TOLI1172_LOCUS3387</name>
</gene>
<dbReference type="InterPro" id="IPR050242">
    <property type="entry name" value="JAMM_MPN+_peptidase_M67A"/>
</dbReference>
<dbReference type="GO" id="GO:0003743">
    <property type="term" value="F:translation initiation factor activity"/>
    <property type="evidence" value="ECO:0007669"/>
    <property type="project" value="UniProtKB-KW"/>
</dbReference>
<dbReference type="AlphaFoldDB" id="A0A7S0ZE47"/>
<proteinExistence type="predicted"/>
<name>A0A7S0ZE47_9RHOD</name>
<evidence type="ECO:0000259" key="4">
    <source>
        <dbReference type="PROSITE" id="PS50249"/>
    </source>
</evidence>
<evidence type="ECO:0000256" key="1">
    <source>
        <dbReference type="ARBA" id="ARBA00022490"/>
    </source>
</evidence>
<keyword evidence="3" id="KW-0648">Protein biosynthesis</keyword>
<keyword evidence="1" id="KW-0963">Cytoplasm</keyword>
<evidence type="ECO:0000313" key="5">
    <source>
        <dbReference type="EMBL" id="CAD8818998.1"/>
    </source>
</evidence>
<dbReference type="PANTHER" id="PTHR10410">
    <property type="entry name" value="EUKARYOTIC TRANSLATION INITIATION FACTOR 3 -RELATED"/>
    <property type="match status" value="1"/>
</dbReference>
<sequence>MSIKGSDGKLLSFARSDQIEIVELEGLVVMKIIKHAQENYPSNVAGQLLGMDVESTHLEITNSYPFPPLSSSSSEQNDAFGNEEFALDHYVQIDHLQYQLDMMHCVREVNIDHQVVGWYQSTGSKVSSFLTPQWLETQASYQSNLNAVVCLIYDPVRTVEGSLNLRAFRIGSKFMNLYENSSFDSFSFAKFDVNSIEEIIEEVPIRIRNVSLINAMVSTLEISDEMTGVNDLCTIRLDDVKLPILEQSLDSVLNELDEVTRDQSRYTFFVRNFMKVHGAQLDAILKKKKNKAKNASSSRDWEKSETVALNAMFANEPQRLETKLILRDLESYLDTINKLSQSDLLRTRAVEAIQSTDL</sequence>
<evidence type="ECO:0000256" key="3">
    <source>
        <dbReference type="ARBA" id="ARBA00022917"/>
    </source>
</evidence>
<dbReference type="GO" id="GO:0005852">
    <property type="term" value="C:eukaryotic translation initiation factor 3 complex"/>
    <property type="evidence" value="ECO:0007669"/>
    <property type="project" value="InterPro"/>
</dbReference>
<dbReference type="CDD" id="cd08065">
    <property type="entry name" value="MPN_eIF3h"/>
    <property type="match status" value="1"/>
</dbReference>